<evidence type="ECO:0000256" key="5">
    <source>
        <dbReference type="ARBA" id="ARBA00023239"/>
    </source>
</evidence>
<evidence type="ECO:0000256" key="2">
    <source>
        <dbReference type="ARBA" id="ARBA00022793"/>
    </source>
</evidence>
<evidence type="ECO:0000259" key="11">
    <source>
        <dbReference type="Pfam" id="PF02784"/>
    </source>
</evidence>
<dbReference type="GO" id="GO:0009089">
    <property type="term" value="P:lysine biosynthetic process via diaminopimelate"/>
    <property type="evidence" value="ECO:0007669"/>
    <property type="project" value="UniProtKB-UniRule"/>
</dbReference>
<feature type="binding site" evidence="6">
    <location>
        <position position="410"/>
    </location>
    <ligand>
        <name>substrate</name>
    </ligand>
</feature>
<dbReference type="InterPro" id="IPR029066">
    <property type="entry name" value="PLP-binding_barrel"/>
</dbReference>
<evidence type="ECO:0000256" key="9">
    <source>
        <dbReference type="RuleBase" id="RU003738"/>
    </source>
</evidence>
<proteinExistence type="inferred from homology"/>
<evidence type="ECO:0000256" key="1">
    <source>
        <dbReference type="ARBA" id="ARBA00001933"/>
    </source>
</evidence>
<name>A0A243RDD4_9ACTN</name>
<feature type="active site" description="Proton donor" evidence="8">
    <location>
        <position position="380"/>
    </location>
</feature>
<keyword evidence="6" id="KW-0028">Amino-acid biosynthesis</keyword>
<feature type="binding site" evidence="6">
    <location>
        <position position="381"/>
    </location>
    <ligand>
        <name>substrate</name>
    </ligand>
</feature>
<keyword evidence="5 6" id="KW-0456">Lyase</keyword>
<dbReference type="UniPathway" id="UPA00034">
    <property type="reaction ID" value="UER00027"/>
</dbReference>
<dbReference type="GO" id="GO:0008836">
    <property type="term" value="F:diaminopimelate decarboxylase activity"/>
    <property type="evidence" value="ECO:0007669"/>
    <property type="project" value="UniProtKB-UniRule"/>
</dbReference>
<dbReference type="InterPro" id="IPR022643">
    <property type="entry name" value="De-COase2_C"/>
</dbReference>
<evidence type="ECO:0000256" key="4">
    <source>
        <dbReference type="ARBA" id="ARBA00023154"/>
    </source>
</evidence>
<accession>A0A243RDD4</accession>
<dbReference type="EMBL" id="NGFP01000192">
    <property type="protein sequence ID" value="OUC91998.1"/>
    <property type="molecule type" value="Genomic_DNA"/>
</dbReference>
<evidence type="ECO:0000256" key="6">
    <source>
        <dbReference type="HAMAP-Rule" id="MF_02120"/>
    </source>
</evidence>
<reference evidence="12 13" key="1">
    <citation type="submission" date="2017-05" db="EMBL/GenBank/DDBJ databases">
        <title>Biotechnological potential of actinobacteria isolated from South African environments.</title>
        <authorList>
            <person name="Le Roes-Hill M."/>
            <person name="Prins A."/>
            <person name="Durrell K.A."/>
        </authorList>
    </citation>
    <scope>NUCLEOTIDE SEQUENCE [LARGE SCALE GENOMIC DNA]</scope>
    <source>
        <strain evidence="12">M26</strain>
    </source>
</reference>
<dbReference type="PANTHER" id="PTHR43727:SF2">
    <property type="entry name" value="GROUP IV DECARBOXYLASE"/>
    <property type="match status" value="1"/>
</dbReference>
<comment type="function">
    <text evidence="6">Specifically catalyzes the decarboxylation of meso-diaminopimelate (meso-DAP) to L-lysine.</text>
</comment>
<keyword evidence="2 6" id="KW-0210">Decarboxylase</keyword>
<dbReference type="AlphaFoldDB" id="A0A243RDD4"/>
<comment type="catalytic activity">
    <reaction evidence="6 9">
        <text>meso-2,6-diaminopimelate + H(+) = L-lysine + CO2</text>
        <dbReference type="Rhea" id="RHEA:15101"/>
        <dbReference type="ChEBI" id="CHEBI:15378"/>
        <dbReference type="ChEBI" id="CHEBI:16526"/>
        <dbReference type="ChEBI" id="CHEBI:32551"/>
        <dbReference type="ChEBI" id="CHEBI:57791"/>
        <dbReference type="EC" id="4.1.1.20"/>
    </reaction>
</comment>
<dbReference type="GO" id="GO:0030170">
    <property type="term" value="F:pyridoxal phosphate binding"/>
    <property type="evidence" value="ECO:0007669"/>
    <property type="project" value="UniProtKB-UniRule"/>
</dbReference>
<feature type="binding site" evidence="6">
    <location>
        <begin position="309"/>
        <end position="312"/>
    </location>
    <ligand>
        <name>pyridoxal 5'-phosphate</name>
        <dbReference type="ChEBI" id="CHEBI:597326"/>
    </ligand>
</feature>
<protein>
    <recommendedName>
        <fullName evidence="6 7">Diaminopimelate decarboxylase</fullName>
        <shortName evidence="6">DAP decarboxylase</shortName>
        <shortName evidence="6">DAPDC</shortName>
        <ecNumber evidence="6 7">4.1.1.20</ecNumber>
    </recommendedName>
</protein>
<comment type="subunit">
    <text evidence="6">Homodimer.</text>
</comment>
<feature type="domain" description="Orn/DAP/Arg decarboxylase 2 C-terminal" evidence="10">
    <location>
        <begin position="317"/>
        <end position="408"/>
    </location>
</feature>
<dbReference type="SUPFAM" id="SSF51419">
    <property type="entry name" value="PLP-binding barrel"/>
    <property type="match status" value="1"/>
</dbReference>
<feature type="binding site" evidence="6">
    <location>
        <position position="349"/>
    </location>
    <ligand>
        <name>substrate</name>
    </ligand>
</feature>
<dbReference type="SUPFAM" id="SSF50621">
    <property type="entry name" value="Alanine racemase C-terminal domain-like"/>
    <property type="match status" value="1"/>
</dbReference>
<comment type="similarity">
    <text evidence="6">Belongs to the Orn/Lys/Arg decarboxylase class-II family. LysA subfamily.</text>
</comment>
<evidence type="ECO:0000259" key="10">
    <source>
        <dbReference type="Pfam" id="PF00278"/>
    </source>
</evidence>
<evidence type="ECO:0000256" key="8">
    <source>
        <dbReference type="PIRSR" id="PIRSR600183-50"/>
    </source>
</evidence>
<dbReference type="Pfam" id="PF02784">
    <property type="entry name" value="Orn_Arg_deC_N"/>
    <property type="match status" value="1"/>
</dbReference>
<keyword evidence="13" id="KW-1185">Reference proteome</keyword>
<dbReference type="Pfam" id="PF00278">
    <property type="entry name" value="Orn_DAP_Arg_deC"/>
    <property type="match status" value="1"/>
</dbReference>
<evidence type="ECO:0000256" key="3">
    <source>
        <dbReference type="ARBA" id="ARBA00022898"/>
    </source>
</evidence>
<dbReference type="InterPro" id="IPR022657">
    <property type="entry name" value="De-COase2_CS"/>
</dbReference>
<sequence>MLASLSVEIFDAETGQKPSSSTFNRMSLVIENGWPRTAAWTGGELHIGGVGVRELAAEFGTPAYVLDEEEFQARCAEWRDALPGGEVHYGGKAFLCPEVVRWLDAAGLCLDVCTGGELAVAVAGGMDPARVVFHGNNKSVAELRRAVTWGVGCVVVDSFAEIERLTLLAGEAGVRQRVMIRVTPGVEAHTHEFIATGGDDSKFGFSLKAGLAAEAVRRVLAAASLELVGLHSHIGSQITDLGGFTLAARRMAGFLQACEREHGVTIPKLDLGGGLGIVYRPGDPVPPRPAEVVAALREAVPSHLRLAVEPGRSIAGPTAVALYEVGTVKEIPGVNTYVSVDGGMSDNPRPAMYGAAYTALLASRSSDAPLREVTVVGKHCESGDVLVHDLPLPADVRPGDLLAIPASGAYQRSMASNYNHVTRPPVVAVRDGSARVVVRRETEEDLLRLYT</sequence>
<dbReference type="Proteomes" id="UP000194761">
    <property type="component" value="Unassembled WGS sequence"/>
</dbReference>
<keyword evidence="3 6" id="KW-0663">Pyridoxal phosphate</keyword>
<organism evidence="12 13">
    <name type="scientific">Streptosporangium minutum</name>
    <dbReference type="NCBI Taxonomy" id="569862"/>
    <lineage>
        <taxon>Bacteria</taxon>
        <taxon>Bacillati</taxon>
        <taxon>Actinomycetota</taxon>
        <taxon>Actinomycetes</taxon>
        <taxon>Streptosporangiales</taxon>
        <taxon>Streptosporangiaceae</taxon>
        <taxon>Streptosporangium</taxon>
    </lineage>
</organism>
<dbReference type="NCBIfam" id="TIGR01048">
    <property type="entry name" value="lysA"/>
    <property type="match status" value="1"/>
</dbReference>
<dbReference type="InterPro" id="IPR002986">
    <property type="entry name" value="DAP_deCOOHase_LysA"/>
</dbReference>
<dbReference type="EC" id="4.1.1.20" evidence="6 7"/>
<gene>
    <name evidence="6" type="primary">lysA</name>
    <name evidence="12" type="ORF">CA984_31770</name>
</gene>
<dbReference type="CDD" id="cd06828">
    <property type="entry name" value="PLPDE_III_DapDC"/>
    <property type="match status" value="1"/>
</dbReference>
<comment type="caution">
    <text evidence="12">The sequence shown here is derived from an EMBL/GenBank/DDBJ whole genome shotgun (WGS) entry which is preliminary data.</text>
</comment>
<evidence type="ECO:0000313" key="12">
    <source>
        <dbReference type="EMBL" id="OUC91998.1"/>
    </source>
</evidence>
<feature type="binding site" evidence="6">
    <location>
        <position position="353"/>
    </location>
    <ligand>
        <name>substrate</name>
    </ligand>
</feature>
<feature type="binding site" evidence="6">
    <location>
        <position position="274"/>
    </location>
    <ligand>
        <name>pyridoxal 5'-phosphate</name>
        <dbReference type="ChEBI" id="CHEBI:597326"/>
    </ligand>
</feature>
<comment type="pathway">
    <text evidence="6 9">Amino-acid biosynthesis; L-lysine biosynthesis via DAP pathway; L-lysine from DL-2,6-diaminopimelate: step 1/1.</text>
</comment>
<dbReference type="Gene3D" id="2.40.37.10">
    <property type="entry name" value="Lyase, Ornithine Decarboxylase, Chain A, domain 1"/>
    <property type="match status" value="1"/>
</dbReference>
<keyword evidence="4 6" id="KW-0457">Lysine biosynthesis</keyword>
<dbReference type="InterPro" id="IPR022644">
    <property type="entry name" value="De-COase2_N"/>
</dbReference>
<dbReference type="PROSITE" id="PS00879">
    <property type="entry name" value="ODR_DC_2_2"/>
    <property type="match status" value="1"/>
</dbReference>
<dbReference type="InterPro" id="IPR009006">
    <property type="entry name" value="Ala_racemase/Decarboxylase_C"/>
</dbReference>
<comment type="cofactor">
    <cofactor evidence="1 6 8 9">
        <name>pyridoxal 5'-phosphate</name>
        <dbReference type="ChEBI" id="CHEBI:597326"/>
    </cofactor>
</comment>
<feature type="modified residue" description="N6-(pyridoxal phosphate)lysine" evidence="6 8">
    <location>
        <position position="92"/>
    </location>
</feature>
<feature type="domain" description="Orn/DAP/Arg decarboxylase 2 N-terminal" evidence="11">
    <location>
        <begin position="70"/>
        <end position="315"/>
    </location>
</feature>
<dbReference type="PANTHER" id="PTHR43727">
    <property type="entry name" value="DIAMINOPIMELATE DECARBOXYLASE"/>
    <property type="match status" value="1"/>
</dbReference>
<feature type="binding site" evidence="6">
    <location>
        <position position="312"/>
    </location>
    <ligand>
        <name>substrate</name>
    </ligand>
</feature>
<dbReference type="FunFam" id="3.20.20.10:FF:000003">
    <property type="entry name" value="Diaminopimelate decarboxylase"/>
    <property type="match status" value="1"/>
</dbReference>
<dbReference type="InterPro" id="IPR000183">
    <property type="entry name" value="Orn/DAP/Arg_de-COase"/>
</dbReference>
<evidence type="ECO:0000256" key="7">
    <source>
        <dbReference type="NCBIfam" id="TIGR01048"/>
    </source>
</evidence>
<dbReference type="HAMAP" id="MF_02120">
    <property type="entry name" value="LysA"/>
    <property type="match status" value="1"/>
</dbReference>
<dbReference type="Gene3D" id="3.20.20.10">
    <property type="entry name" value="Alanine racemase"/>
    <property type="match status" value="1"/>
</dbReference>
<dbReference type="PRINTS" id="PR01181">
    <property type="entry name" value="DAPDCRBXLASE"/>
</dbReference>
<feature type="binding site" evidence="6">
    <location>
        <position position="410"/>
    </location>
    <ligand>
        <name>pyridoxal 5'-phosphate</name>
        <dbReference type="ChEBI" id="CHEBI:597326"/>
    </ligand>
</feature>
<evidence type="ECO:0000313" key="13">
    <source>
        <dbReference type="Proteomes" id="UP000194761"/>
    </source>
</evidence>
<dbReference type="PRINTS" id="PR01179">
    <property type="entry name" value="ODADCRBXLASE"/>
</dbReference>